<name>A0A3E3DVP6_9FIRM</name>
<proteinExistence type="predicted"/>
<feature type="domain" description="Predicted membrane protein YciQ-like C-terminal" evidence="2">
    <location>
        <begin position="77"/>
        <end position="348"/>
    </location>
</feature>
<sequence length="401" mass="46184">MNKRKEKIQESIILLILFIVIGVVFYVTQKIFSKKLPPNILNLLLLVTVGLLVLDLIIYFIWGKDKRVEKEITSYPPHEMDSFLIGYLNCGETVSNHFSSLVISLAVKGFIKIEKLEDGTILLTKLKDLDNSLSKYERLMYKVLFKGNRDKVTTEEISSGDGRYFRKMETVVANEFLSDKNIETKMSRKLRRYTSFAFAALVAATMIIYSRFAYDTASARVVFTILLITLAGFMYALLSYLIVAFQTGKETSVKYGALIASIFILCGNIVFPYFIIHFSNVGIMFMCQLNLLLLCVIVNGFIFKRSDYLNSVLGKVMGFRHTIEQFDKEGISKLYQRDNDYFYDMLPYIYSLDLSIVLFDGNDDKFDIPYFYNTWENKKSISFNDFNGDIDILDNAILNSY</sequence>
<dbReference type="AlphaFoldDB" id="A0A3E3DVP6"/>
<dbReference type="Pfam" id="PF20990">
    <property type="entry name" value="DUF2207_C"/>
    <property type="match status" value="1"/>
</dbReference>
<feature type="transmembrane region" description="Helical" evidence="1">
    <location>
        <begin position="255"/>
        <end position="276"/>
    </location>
</feature>
<evidence type="ECO:0000313" key="4">
    <source>
        <dbReference type="Proteomes" id="UP000261212"/>
    </source>
</evidence>
<dbReference type="Proteomes" id="UP000261212">
    <property type="component" value="Unassembled WGS sequence"/>
</dbReference>
<evidence type="ECO:0000313" key="3">
    <source>
        <dbReference type="EMBL" id="RGD73364.1"/>
    </source>
</evidence>
<accession>A0A3E3DVP6</accession>
<keyword evidence="1" id="KW-0472">Membrane</keyword>
<gene>
    <name evidence="3" type="ORF">DW687_10010</name>
</gene>
<evidence type="ECO:0000259" key="2">
    <source>
        <dbReference type="Pfam" id="PF20990"/>
    </source>
</evidence>
<feature type="transmembrane region" description="Helical" evidence="1">
    <location>
        <begin position="190"/>
        <end position="209"/>
    </location>
</feature>
<feature type="transmembrane region" description="Helical" evidence="1">
    <location>
        <begin position="221"/>
        <end position="243"/>
    </location>
</feature>
<reference evidence="3 4" key="1">
    <citation type="submission" date="2018-08" db="EMBL/GenBank/DDBJ databases">
        <title>A genome reference for cultivated species of the human gut microbiota.</title>
        <authorList>
            <person name="Zou Y."/>
            <person name="Xue W."/>
            <person name="Luo G."/>
        </authorList>
    </citation>
    <scope>NUCLEOTIDE SEQUENCE [LARGE SCALE GENOMIC DNA]</scope>
    <source>
        <strain evidence="3 4">AM25-6</strain>
    </source>
</reference>
<keyword evidence="1" id="KW-0812">Transmembrane</keyword>
<feature type="transmembrane region" description="Helical" evidence="1">
    <location>
        <begin position="40"/>
        <end position="62"/>
    </location>
</feature>
<keyword evidence="1" id="KW-1133">Transmembrane helix</keyword>
<feature type="transmembrane region" description="Helical" evidence="1">
    <location>
        <begin position="12"/>
        <end position="28"/>
    </location>
</feature>
<protein>
    <submittedName>
        <fullName evidence="3">DUF2207 domain-containing protein</fullName>
    </submittedName>
</protein>
<comment type="caution">
    <text evidence="3">The sequence shown here is derived from an EMBL/GenBank/DDBJ whole genome shotgun (WGS) entry which is preliminary data.</text>
</comment>
<organism evidence="3 4">
    <name type="scientific">Anaerofustis stercorihominis</name>
    <dbReference type="NCBI Taxonomy" id="214853"/>
    <lineage>
        <taxon>Bacteria</taxon>
        <taxon>Bacillati</taxon>
        <taxon>Bacillota</taxon>
        <taxon>Clostridia</taxon>
        <taxon>Eubacteriales</taxon>
        <taxon>Eubacteriaceae</taxon>
        <taxon>Anaerofustis</taxon>
    </lineage>
</organism>
<feature type="transmembrane region" description="Helical" evidence="1">
    <location>
        <begin position="282"/>
        <end position="303"/>
    </location>
</feature>
<dbReference type="EMBL" id="QUSM01000006">
    <property type="protein sequence ID" value="RGD73364.1"/>
    <property type="molecule type" value="Genomic_DNA"/>
</dbReference>
<dbReference type="RefSeq" id="WP_117532629.1">
    <property type="nucleotide sequence ID" value="NZ_QUSM01000006.1"/>
</dbReference>
<evidence type="ECO:0000256" key="1">
    <source>
        <dbReference type="SAM" id="Phobius"/>
    </source>
</evidence>
<dbReference type="InterPro" id="IPR048389">
    <property type="entry name" value="YciQ-like_C"/>
</dbReference>